<keyword evidence="1" id="KW-1133">Transmembrane helix</keyword>
<sequence>MLLRFGSLATLPLLVTAIGVTGPLTFTKTIQPLAHQNVIIEWTGGVPPYNLNAVIYLDPPTIERIAANTTGIIAPYFVNQPSGERIQFQLSDASQTNVYQTTSVASATHSNTNLILGVVFGCVCGIIAGLGVWAHIRRRRRKNLVLLQPETSFSSTAAMVPMSAMPPTPTIVVHADDALYHNNPPPPAYAEHAPGRTWG</sequence>
<protein>
    <recommendedName>
        <fullName evidence="5">Mid2 domain-containing protein</fullName>
    </recommendedName>
</protein>
<keyword evidence="2" id="KW-0732">Signal</keyword>
<dbReference type="GeneID" id="39591859"/>
<gene>
    <name evidence="3" type="ORF">EHS24_007316</name>
</gene>
<evidence type="ECO:0000313" key="3">
    <source>
        <dbReference type="EMBL" id="RSH82349.1"/>
    </source>
</evidence>
<feature type="transmembrane region" description="Helical" evidence="1">
    <location>
        <begin position="114"/>
        <end position="134"/>
    </location>
</feature>
<reference evidence="3 4" key="1">
    <citation type="submission" date="2018-11" db="EMBL/GenBank/DDBJ databases">
        <title>Genome sequence of Apiotrichum porosum DSM 27194.</title>
        <authorList>
            <person name="Aliyu H."/>
            <person name="Gorte O."/>
            <person name="Ochsenreither K."/>
        </authorList>
    </citation>
    <scope>NUCLEOTIDE SEQUENCE [LARGE SCALE GENOMIC DNA]</scope>
    <source>
        <strain evidence="3 4">DSM 27194</strain>
    </source>
</reference>
<dbReference type="EMBL" id="RSCE01000005">
    <property type="protein sequence ID" value="RSH82349.1"/>
    <property type="molecule type" value="Genomic_DNA"/>
</dbReference>
<evidence type="ECO:0000256" key="2">
    <source>
        <dbReference type="SAM" id="SignalP"/>
    </source>
</evidence>
<feature type="signal peptide" evidence="2">
    <location>
        <begin position="1"/>
        <end position="17"/>
    </location>
</feature>
<dbReference type="Proteomes" id="UP000279236">
    <property type="component" value="Unassembled WGS sequence"/>
</dbReference>
<keyword evidence="4" id="KW-1185">Reference proteome</keyword>
<name>A0A427XU40_9TREE</name>
<proteinExistence type="predicted"/>
<comment type="caution">
    <text evidence="3">The sequence shown here is derived from an EMBL/GenBank/DDBJ whole genome shotgun (WGS) entry which is preliminary data.</text>
</comment>
<dbReference type="AlphaFoldDB" id="A0A427XU40"/>
<keyword evidence="1" id="KW-0812">Transmembrane</keyword>
<evidence type="ECO:0008006" key="5">
    <source>
        <dbReference type="Google" id="ProtNLM"/>
    </source>
</evidence>
<accession>A0A427XU40</accession>
<dbReference type="RefSeq" id="XP_028476581.1">
    <property type="nucleotide sequence ID" value="XM_028622688.1"/>
</dbReference>
<feature type="chain" id="PRO_5019489857" description="Mid2 domain-containing protein" evidence="2">
    <location>
        <begin position="18"/>
        <end position="199"/>
    </location>
</feature>
<organism evidence="3 4">
    <name type="scientific">Apiotrichum porosum</name>
    <dbReference type="NCBI Taxonomy" id="105984"/>
    <lineage>
        <taxon>Eukaryota</taxon>
        <taxon>Fungi</taxon>
        <taxon>Dikarya</taxon>
        <taxon>Basidiomycota</taxon>
        <taxon>Agaricomycotina</taxon>
        <taxon>Tremellomycetes</taxon>
        <taxon>Trichosporonales</taxon>
        <taxon>Trichosporonaceae</taxon>
        <taxon>Apiotrichum</taxon>
    </lineage>
</organism>
<evidence type="ECO:0000256" key="1">
    <source>
        <dbReference type="SAM" id="Phobius"/>
    </source>
</evidence>
<evidence type="ECO:0000313" key="4">
    <source>
        <dbReference type="Proteomes" id="UP000279236"/>
    </source>
</evidence>
<keyword evidence="1" id="KW-0472">Membrane</keyword>